<dbReference type="CDD" id="cd02440">
    <property type="entry name" value="AdoMet_MTases"/>
    <property type="match status" value="1"/>
</dbReference>
<feature type="coiled-coil region" evidence="1">
    <location>
        <begin position="541"/>
        <end position="653"/>
    </location>
</feature>
<comment type="caution">
    <text evidence="4">The sequence shown here is derived from an EMBL/GenBank/DDBJ whole genome shotgun (WGS) entry which is preliminary data.</text>
</comment>
<dbReference type="SUPFAM" id="SSF53448">
    <property type="entry name" value="Nucleotide-diphospho-sugar transferases"/>
    <property type="match status" value="1"/>
</dbReference>
<dbReference type="Pfam" id="PF00535">
    <property type="entry name" value="Glycos_transf_2"/>
    <property type="match status" value="1"/>
</dbReference>
<evidence type="ECO:0000313" key="4">
    <source>
        <dbReference type="EMBL" id="PSL55410.1"/>
    </source>
</evidence>
<dbReference type="GO" id="GO:0008168">
    <property type="term" value="F:methyltransferase activity"/>
    <property type="evidence" value="ECO:0007669"/>
    <property type="project" value="UniProtKB-KW"/>
</dbReference>
<proteinExistence type="predicted"/>
<protein>
    <submittedName>
        <fullName evidence="4">Methyltransferase family protein</fullName>
    </submittedName>
</protein>
<dbReference type="Gene3D" id="3.40.50.150">
    <property type="entry name" value="Vaccinia Virus protein VP39"/>
    <property type="match status" value="1"/>
</dbReference>
<reference evidence="4 5" key="1">
    <citation type="submission" date="2018-03" db="EMBL/GenBank/DDBJ databases">
        <title>Genomic Encyclopedia of Type Strains, Phase III (KMG-III): the genomes of soil and plant-associated and newly described type strains.</title>
        <authorList>
            <person name="Whitman W."/>
        </authorList>
    </citation>
    <scope>NUCLEOTIDE SEQUENCE [LARGE SCALE GENOMIC DNA]</scope>
    <source>
        <strain evidence="4 5">CGMCC 4.7097</strain>
    </source>
</reference>
<keyword evidence="4" id="KW-0808">Transferase</keyword>
<keyword evidence="1" id="KW-0175">Coiled coil</keyword>
<dbReference type="Pfam" id="PF08242">
    <property type="entry name" value="Methyltransf_12"/>
    <property type="match status" value="1"/>
</dbReference>
<dbReference type="Gene3D" id="3.90.550.10">
    <property type="entry name" value="Spore Coat Polysaccharide Biosynthesis Protein SpsA, Chain A"/>
    <property type="match status" value="1"/>
</dbReference>
<keyword evidence="5" id="KW-1185">Reference proteome</keyword>
<feature type="domain" description="Glycosyltransferase 2-like" evidence="2">
    <location>
        <begin position="840"/>
        <end position="1002"/>
    </location>
</feature>
<dbReference type="OrthoDB" id="9815339at2"/>
<dbReference type="InterPro" id="IPR001173">
    <property type="entry name" value="Glyco_trans_2-like"/>
</dbReference>
<gene>
    <name evidence="4" type="ORF">B0I31_105372</name>
</gene>
<dbReference type="RefSeq" id="WP_106616276.1">
    <property type="nucleotide sequence ID" value="NZ_PYAX01000005.1"/>
</dbReference>
<dbReference type="AlphaFoldDB" id="A0A2P8IAB9"/>
<dbReference type="InterPro" id="IPR013217">
    <property type="entry name" value="Methyltransf_12"/>
</dbReference>
<evidence type="ECO:0000256" key="1">
    <source>
        <dbReference type="SAM" id="Coils"/>
    </source>
</evidence>
<organism evidence="4 5">
    <name type="scientific">Saccharothrix carnea</name>
    <dbReference type="NCBI Taxonomy" id="1280637"/>
    <lineage>
        <taxon>Bacteria</taxon>
        <taxon>Bacillati</taxon>
        <taxon>Actinomycetota</taxon>
        <taxon>Actinomycetes</taxon>
        <taxon>Pseudonocardiales</taxon>
        <taxon>Pseudonocardiaceae</taxon>
        <taxon>Saccharothrix</taxon>
    </lineage>
</organism>
<dbReference type="GO" id="GO:0032259">
    <property type="term" value="P:methylation"/>
    <property type="evidence" value="ECO:0007669"/>
    <property type="project" value="UniProtKB-KW"/>
</dbReference>
<dbReference type="InterPro" id="IPR029044">
    <property type="entry name" value="Nucleotide-diphossugar_trans"/>
</dbReference>
<evidence type="ECO:0000313" key="5">
    <source>
        <dbReference type="Proteomes" id="UP000241118"/>
    </source>
</evidence>
<name>A0A2P8IAB9_SACCR</name>
<evidence type="ECO:0000259" key="2">
    <source>
        <dbReference type="Pfam" id="PF00535"/>
    </source>
</evidence>
<dbReference type="Proteomes" id="UP000241118">
    <property type="component" value="Unassembled WGS sequence"/>
</dbReference>
<sequence length="1162" mass="126404">MRTTPEYADGAEDAVLARLRAARDVGSESVELAADLTDWVLTYHFSPQRTALLAPLNVHEGLRVLDVGCGSGVLTRALGEAGARVVGVEGTPSRAAAAAERCRDLPDVRIVTADASGLSGHGEFDLALLCGVLEYSPVYGDGPAAMLADVAGAVADDGVVVIAIENQLGLGYLLGQPEDHHGHPWVGLADYPAPGAKTWSRARLRELLAGAGLTAQRWLLPYPDYKLPRVILDERVHELADASDTVDKLVRDPLLGVFGGASTAVAVRSPHRRAVADGFGPAVAPSFLVVAGRTPEAVEKATRPGLGWLVNAGRQPKWRRSRRLTEDLRLSAVRGEGGTAGWLRQAPAVDEPLLPGAPLDRLLLDALAEHDLDAVRDLLELWRSCCTVDARPFADDGTHPYLPGRPDVPVLPPDHLDVHPGNVIVLPDGTPQRIDLEWQAGVGVDAELVLVRALVEFAREVMRCGAAHPWPAETSIKQLVLHLADLIGLAEAARDRWAELVAAESELQELVTGARARDVREVLAVELDAPGRTRLWERGRLDEVRATLADHERLAAELAQLSAELGVPTGSLTAEVRRRREDAAEREQRLRAEFSRLDGEFGKALVELASAETERADAVRELDEQRATSAELVERLSEENARLRAELDRLKSSALVRAGRDYLWPAARLARGTRDLLLGRGGEEPDDVLRRIGNRVPAVAPLLGSRVRQVSERDDRLWFAVDVPAEVTVGRGQVVDLEGWATHADLPVRHVEVVADGRTFRATTGHPRPDVAAAIGGEPNSGFRARVPVREGTVPLELVVTLVDGTALRRELPAVRGLRRAVEPVDVSWPADGPRVAICLATYRAPRRHFAEQVESIRAQTHANWVCLISDDGSDAEGLAVLRDVVGDDPRFVVVEHDENVGFYRNFERALSLVPVDADLVALSDQDDLWDADKLAVLVSRFADPAVQLAYCDMRLVDDAGEVVARSVWSDRANQSTDLEQLLLLNTVTGAASMVRADLVRERVLPLPPGTLSAYHDQWIAACALSVGKISFVDRALHSYRQHGANVTGWQTPRLADGLPGLRGLAAAGVGVGVRRLAARQAELDHITEHELRRIAQFATVLLMRNQDRLAPDDELRLTRLAEAEHRLWPLVRLALEGEERPQTAGAERRLLAAALLRRAQR</sequence>
<dbReference type="EMBL" id="PYAX01000005">
    <property type="protein sequence ID" value="PSL55410.1"/>
    <property type="molecule type" value="Genomic_DNA"/>
</dbReference>
<feature type="domain" description="Methyltransferase type 12" evidence="3">
    <location>
        <begin position="65"/>
        <end position="160"/>
    </location>
</feature>
<keyword evidence="4" id="KW-0489">Methyltransferase</keyword>
<accession>A0A2P8IAB9</accession>
<dbReference type="SUPFAM" id="SSF53335">
    <property type="entry name" value="S-adenosyl-L-methionine-dependent methyltransferases"/>
    <property type="match status" value="1"/>
</dbReference>
<evidence type="ECO:0000259" key="3">
    <source>
        <dbReference type="Pfam" id="PF08242"/>
    </source>
</evidence>
<dbReference type="PANTHER" id="PTHR43861">
    <property type="entry name" value="TRANS-ACONITATE 2-METHYLTRANSFERASE-RELATED"/>
    <property type="match status" value="1"/>
</dbReference>
<dbReference type="InterPro" id="IPR029063">
    <property type="entry name" value="SAM-dependent_MTases_sf"/>
</dbReference>